<reference evidence="1" key="5">
    <citation type="journal article" date="2021" name="G3 (Bethesda)">
        <title>Aegilops tauschii genome assembly Aet v5.0 features greater sequence contiguity and improved annotation.</title>
        <authorList>
            <person name="Wang L."/>
            <person name="Zhu T."/>
            <person name="Rodriguez J.C."/>
            <person name="Deal K.R."/>
            <person name="Dubcovsky J."/>
            <person name="McGuire P.E."/>
            <person name="Lux T."/>
            <person name="Spannagl M."/>
            <person name="Mayer K.F.X."/>
            <person name="Baldrich P."/>
            <person name="Meyers B.C."/>
            <person name="Huo N."/>
            <person name="Gu Y.Q."/>
            <person name="Zhou H."/>
            <person name="Devos K.M."/>
            <person name="Bennetzen J.L."/>
            <person name="Unver T."/>
            <person name="Budak H."/>
            <person name="Gulick P.J."/>
            <person name="Galiba G."/>
            <person name="Kalapos B."/>
            <person name="Nelson D.R."/>
            <person name="Li P."/>
            <person name="You F.M."/>
            <person name="Luo M.C."/>
            <person name="Dvorak J."/>
        </authorList>
    </citation>
    <scope>NUCLEOTIDE SEQUENCE [LARGE SCALE GENOMIC DNA]</scope>
    <source>
        <strain evidence="1">cv. AL8/78</strain>
    </source>
</reference>
<dbReference type="Proteomes" id="UP000015105">
    <property type="component" value="Chromosome 3D"/>
</dbReference>
<reference evidence="2" key="1">
    <citation type="journal article" date="2014" name="Science">
        <title>Ancient hybridizations among the ancestral genomes of bread wheat.</title>
        <authorList>
            <consortium name="International Wheat Genome Sequencing Consortium,"/>
            <person name="Marcussen T."/>
            <person name="Sandve S.R."/>
            <person name="Heier L."/>
            <person name="Spannagl M."/>
            <person name="Pfeifer M."/>
            <person name="Jakobsen K.S."/>
            <person name="Wulff B.B."/>
            <person name="Steuernagel B."/>
            <person name="Mayer K.F."/>
            <person name="Olsen O.A."/>
        </authorList>
    </citation>
    <scope>NUCLEOTIDE SEQUENCE [LARGE SCALE GENOMIC DNA]</scope>
    <source>
        <strain evidence="2">cv. AL8/78</strain>
    </source>
</reference>
<dbReference type="Gramene" id="AET3Gv21128700.1">
    <property type="protein sequence ID" value="AET3Gv21128700.1"/>
    <property type="gene ID" value="AET3Gv21128700"/>
</dbReference>
<name>A0A453GMZ6_AEGTS</name>
<keyword evidence="2" id="KW-1185">Reference proteome</keyword>
<sequence>MEEKKKARRTIKWGANEKDVWLGSIAAAE</sequence>
<reference evidence="1" key="4">
    <citation type="submission" date="2019-03" db="UniProtKB">
        <authorList>
            <consortium name="EnsemblPlants"/>
        </authorList>
    </citation>
    <scope>IDENTIFICATION</scope>
</reference>
<organism evidence="1 2">
    <name type="scientific">Aegilops tauschii subsp. strangulata</name>
    <name type="common">Goatgrass</name>
    <dbReference type="NCBI Taxonomy" id="200361"/>
    <lineage>
        <taxon>Eukaryota</taxon>
        <taxon>Viridiplantae</taxon>
        <taxon>Streptophyta</taxon>
        <taxon>Embryophyta</taxon>
        <taxon>Tracheophyta</taxon>
        <taxon>Spermatophyta</taxon>
        <taxon>Magnoliopsida</taxon>
        <taxon>Liliopsida</taxon>
        <taxon>Poales</taxon>
        <taxon>Poaceae</taxon>
        <taxon>BOP clade</taxon>
        <taxon>Pooideae</taxon>
        <taxon>Triticodae</taxon>
        <taxon>Triticeae</taxon>
        <taxon>Triticinae</taxon>
        <taxon>Aegilops</taxon>
    </lineage>
</organism>
<dbReference type="EnsemblPlants" id="AET3Gv21128700.1">
    <property type="protein sequence ID" value="AET3Gv21128700.1"/>
    <property type="gene ID" value="AET3Gv21128700"/>
</dbReference>
<evidence type="ECO:0000313" key="1">
    <source>
        <dbReference type="EnsemblPlants" id="AET3Gv21128700.1"/>
    </source>
</evidence>
<evidence type="ECO:0000313" key="2">
    <source>
        <dbReference type="Proteomes" id="UP000015105"/>
    </source>
</evidence>
<dbReference type="AlphaFoldDB" id="A0A453GMZ6"/>
<protein>
    <submittedName>
        <fullName evidence="1">Uncharacterized protein</fullName>
    </submittedName>
</protein>
<accession>A0A453GMZ6</accession>
<reference evidence="1" key="3">
    <citation type="journal article" date="2017" name="Nature">
        <title>Genome sequence of the progenitor of the wheat D genome Aegilops tauschii.</title>
        <authorList>
            <person name="Luo M.C."/>
            <person name="Gu Y.Q."/>
            <person name="Puiu D."/>
            <person name="Wang H."/>
            <person name="Twardziok S.O."/>
            <person name="Deal K.R."/>
            <person name="Huo N."/>
            <person name="Zhu T."/>
            <person name="Wang L."/>
            <person name="Wang Y."/>
            <person name="McGuire P.E."/>
            <person name="Liu S."/>
            <person name="Long H."/>
            <person name="Ramasamy R.K."/>
            <person name="Rodriguez J.C."/>
            <person name="Van S.L."/>
            <person name="Yuan L."/>
            <person name="Wang Z."/>
            <person name="Xia Z."/>
            <person name="Xiao L."/>
            <person name="Anderson O.D."/>
            <person name="Ouyang S."/>
            <person name="Liang Y."/>
            <person name="Zimin A.V."/>
            <person name="Pertea G."/>
            <person name="Qi P."/>
            <person name="Bennetzen J.L."/>
            <person name="Dai X."/>
            <person name="Dawson M.W."/>
            <person name="Muller H.G."/>
            <person name="Kugler K."/>
            <person name="Rivarola-Duarte L."/>
            <person name="Spannagl M."/>
            <person name="Mayer K.F.X."/>
            <person name="Lu F.H."/>
            <person name="Bevan M.W."/>
            <person name="Leroy P."/>
            <person name="Li P."/>
            <person name="You F.M."/>
            <person name="Sun Q."/>
            <person name="Liu Z."/>
            <person name="Lyons E."/>
            <person name="Wicker T."/>
            <person name="Salzberg S.L."/>
            <person name="Devos K.M."/>
            <person name="Dvorak J."/>
        </authorList>
    </citation>
    <scope>NUCLEOTIDE SEQUENCE [LARGE SCALE GENOMIC DNA]</scope>
    <source>
        <strain evidence="1">cv. AL8/78</strain>
    </source>
</reference>
<proteinExistence type="predicted"/>
<reference evidence="2" key="2">
    <citation type="journal article" date="2017" name="Nat. Plants">
        <title>The Aegilops tauschii genome reveals multiple impacts of transposons.</title>
        <authorList>
            <person name="Zhao G."/>
            <person name="Zou C."/>
            <person name="Li K."/>
            <person name="Wang K."/>
            <person name="Li T."/>
            <person name="Gao L."/>
            <person name="Zhang X."/>
            <person name="Wang H."/>
            <person name="Yang Z."/>
            <person name="Liu X."/>
            <person name="Jiang W."/>
            <person name="Mao L."/>
            <person name="Kong X."/>
            <person name="Jiao Y."/>
            <person name="Jia J."/>
        </authorList>
    </citation>
    <scope>NUCLEOTIDE SEQUENCE [LARGE SCALE GENOMIC DNA]</scope>
    <source>
        <strain evidence="2">cv. AL8/78</strain>
    </source>
</reference>